<dbReference type="SMART" id="SM00857">
    <property type="entry name" value="Resolvase"/>
    <property type="match status" value="1"/>
</dbReference>
<dbReference type="PANTHER" id="PTHR30461">
    <property type="entry name" value="DNA-INVERTASE FROM LAMBDOID PROPHAGE"/>
    <property type="match status" value="1"/>
</dbReference>
<keyword evidence="5" id="KW-1185">Reference proteome</keyword>
<dbReference type="InterPro" id="IPR050639">
    <property type="entry name" value="SSR_resolvase"/>
</dbReference>
<evidence type="ECO:0000313" key="4">
    <source>
        <dbReference type="EMBL" id="SNQ46343.1"/>
    </source>
</evidence>
<dbReference type="SUPFAM" id="SSF53041">
    <property type="entry name" value="Resolvase-like"/>
    <property type="match status" value="1"/>
</dbReference>
<dbReference type="Proteomes" id="UP000234331">
    <property type="component" value="Unassembled WGS sequence"/>
</dbReference>
<dbReference type="InterPro" id="IPR038109">
    <property type="entry name" value="DNA_bind_recomb_sf"/>
</dbReference>
<evidence type="ECO:0000259" key="2">
    <source>
        <dbReference type="PROSITE" id="PS51736"/>
    </source>
</evidence>
<organism evidence="4 5">
    <name type="scientific">Frankia canadensis</name>
    <dbReference type="NCBI Taxonomy" id="1836972"/>
    <lineage>
        <taxon>Bacteria</taxon>
        <taxon>Bacillati</taxon>
        <taxon>Actinomycetota</taxon>
        <taxon>Actinomycetes</taxon>
        <taxon>Frankiales</taxon>
        <taxon>Frankiaceae</taxon>
        <taxon>Frankia</taxon>
    </lineage>
</organism>
<dbReference type="Pfam" id="PF13408">
    <property type="entry name" value="Zn_ribbon_recom"/>
    <property type="match status" value="1"/>
</dbReference>
<dbReference type="CDD" id="cd00338">
    <property type="entry name" value="Ser_Recombinase"/>
    <property type="match status" value="1"/>
</dbReference>
<gene>
    <name evidence="4" type="ORF">FRACA_1370002</name>
</gene>
<feature type="region of interest" description="Disordered" evidence="1">
    <location>
        <begin position="144"/>
        <end position="164"/>
    </location>
</feature>
<proteinExistence type="predicted"/>
<dbReference type="PANTHER" id="PTHR30461:SF23">
    <property type="entry name" value="DNA RECOMBINASE-RELATED"/>
    <property type="match status" value="1"/>
</dbReference>
<evidence type="ECO:0000256" key="1">
    <source>
        <dbReference type="SAM" id="MobiDB-lite"/>
    </source>
</evidence>
<dbReference type="Pfam" id="PF00239">
    <property type="entry name" value="Resolvase"/>
    <property type="match status" value="1"/>
</dbReference>
<dbReference type="PROSITE" id="PS51736">
    <property type="entry name" value="RECOMBINASES_3"/>
    <property type="match status" value="1"/>
</dbReference>
<dbReference type="GO" id="GO:0000150">
    <property type="term" value="F:DNA strand exchange activity"/>
    <property type="evidence" value="ECO:0007669"/>
    <property type="project" value="InterPro"/>
</dbReference>
<feature type="compositionally biased region" description="Basic and acidic residues" evidence="1">
    <location>
        <begin position="144"/>
        <end position="156"/>
    </location>
</feature>
<accession>A0A2I2KL06</accession>
<sequence length="456" mass="50665">MVANVRISDDREGREAGVTRQAEDCLSLINRHEDWELIAPVFVDNDLSATKESVVRPGFEEIMSMVMGGLVDVVVSWTANRFFRSRKDRIRVIELFRETNTRLIAVNGPSYDFTTADGRMMADLIGAIDTAEVERIAERTTRAAKQRAENGEDHGGHRSFGWNPENRNELMPEHAKMLNDAADKVLAGKSVNSIAVELSRISGREWNIVTLGRLLKNPAIAGLRVYQGKIIGPAKWPAIISVEKWEQVCAKLNDASRRTTTGNQVKRLLPGFLFCSSCGHRMVSAASAKMYNCPPRSQRRFGWKSCDMKASIRQSAIDEAIIDLIPQRLEQLHLTAPSSVDPSGIETELAGLEKRAESISDDYAAGKMKIGEANMLLAGINRRAESLRADLDATRRRTVAIPLDAATMWDSGDLTARRSILTLLIDGIIVQALPDMGKADPHQVRVVWRDLSQKNH</sequence>
<feature type="domain" description="Resolvase/invertase-type recombinase catalytic" evidence="2">
    <location>
        <begin position="1"/>
        <end position="151"/>
    </location>
</feature>
<dbReference type="Pfam" id="PF07508">
    <property type="entry name" value="Recombinase"/>
    <property type="match status" value="1"/>
</dbReference>
<name>A0A2I2KL06_9ACTN</name>
<evidence type="ECO:0000259" key="3">
    <source>
        <dbReference type="PROSITE" id="PS51737"/>
    </source>
</evidence>
<evidence type="ECO:0000313" key="5">
    <source>
        <dbReference type="Proteomes" id="UP000234331"/>
    </source>
</evidence>
<dbReference type="GO" id="GO:0003677">
    <property type="term" value="F:DNA binding"/>
    <property type="evidence" value="ECO:0007669"/>
    <property type="project" value="InterPro"/>
</dbReference>
<dbReference type="AlphaFoldDB" id="A0A2I2KL06"/>
<dbReference type="Gene3D" id="3.90.1750.20">
    <property type="entry name" value="Putative Large Serine Recombinase, Chain B, Domain 2"/>
    <property type="match status" value="1"/>
</dbReference>
<dbReference type="InterPro" id="IPR006119">
    <property type="entry name" value="Resolv_N"/>
</dbReference>
<reference evidence="4 5" key="1">
    <citation type="submission" date="2017-06" db="EMBL/GenBank/DDBJ databases">
        <authorList>
            <person name="Kim H.J."/>
            <person name="Triplett B.A."/>
        </authorList>
    </citation>
    <scope>NUCLEOTIDE SEQUENCE [LARGE SCALE GENOMIC DNA]</scope>
    <source>
        <strain evidence="4">FRACA_ARgP5</strain>
    </source>
</reference>
<dbReference type="InterPro" id="IPR025827">
    <property type="entry name" value="Zn_ribbon_recom_dom"/>
</dbReference>
<dbReference type="EMBL" id="FZMO01000043">
    <property type="protein sequence ID" value="SNQ46343.1"/>
    <property type="molecule type" value="Genomic_DNA"/>
</dbReference>
<dbReference type="InterPro" id="IPR011109">
    <property type="entry name" value="DNA_bind_recombinase_dom"/>
</dbReference>
<protein>
    <submittedName>
        <fullName evidence="4">Site-specific recombinase, DNA invertase Pin</fullName>
    </submittedName>
</protein>
<dbReference type="PROSITE" id="PS51737">
    <property type="entry name" value="RECOMBINASE_DNA_BIND"/>
    <property type="match status" value="1"/>
</dbReference>
<dbReference type="InterPro" id="IPR036162">
    <property type="entry name" value="Resolvase-like_N_sf"/>
</dbReference>
<feature type="domain" description="Recombinase" evidence="3">
    <location>
        <begin position="159"/>
        <end position="258"/>
    </location>
</feature>
<dbReference type="Gene3D" id="3.40.50.1390">
    <property type="entry name" value="Resolvase, N-terminal catalytic domain"/>
    <property type="match status" value="1"/>
</dbReference>